<feature type="transmembrane region" description="Helical" evidence="10">
    <location>
        <begin position="485"/>
        <end position="510"/>
    </location>
</feature>
<gene>
    <name evidence="12" type="primary">CSON009514</name>
</gene>
<keyword evidence="2" id="KW-0813">Transport</keyword>
<evidence type="ECO:0000256" key="1">
    <source>
        <dbReference type="ARBA" id="ARBA00004141"/>
    </source>
</evidence>
<dbReference type="AlphaFoldDB" id="A0A336N008"/>
<dbReference type="InterPro" id="IPR046342">
    <property type="entry name" value="CBS_dom_sf"/>
</dbReference>
<dbReference type="SUPFAM" id="SSF81340">
    <property type="entry name" value="Clc chloride channel"/>
    <property type="match status" value="1"/>
</dbReference>
<keyword evidence="6" id="KW-0406">Ion transport</keyword>
<dbReference type="Pfam" id="PF00571">
    <property type="entry name" value="CBS"/>
    <property type="match status" value="1"/>
</dbReference>
<dbReference type="Pfam" id="PF00654">
    <property type="entry name" value="Voltage_CLC"/>
    <property type="match status" value="1"/>
</dbReference>
<evidence type="ECO:0000259" key="11">
    <source>
        <dbReference type="Pfam" id="PF00571"/>
    </source>
</evidence>
<keyword evidence="5 10" id="KW-1133">Transmembrane helix</keyword>
<dbReference type="InterPro" id="IPR014743">
    <property type="entry name" value="Cl-channel_core"/>
</dbReference>
<keyword evidence="7 10" id="KW-0472">Membrane</keyword>
<evidence type="ECO:0000256" key="2">
    <source>
        <dbReference type="ARBA" id="ARBA00022448"/>
    </source>
</evidence>
<evidence type="ECO:0000313" key="12">
    <source>
        <dbReference type="EMBL" id="SSX35281.1"/>
    </source>
</evidence>
<feature type="transmembrane region" description="Helical" evidence="10">
    <location>
        <begin position="291"/>
        <end position="312"/>
    </location>
</feature>
<feature type="transmembrane region" description="Helical" evidence="10">
    <location>
        <begin position="378"/>
        <end position="399"/>
    </location>
</feature>
<feature type="transmembrane region" description="Helical" evidence="10">
    <location>
        <begin position="206"/>
        <end position="235"/>
    </location>
</feature>
<dbReference type="PANTHER" id="PTHR45720:SF10">
    <property type="entry name" value="CHLORIDE CHANNEL PROTEIN 2"/>
    <property type="match status" value="1"/>
</dbReference>
<dbReference type="GO" id="GO:0005247">
    <property type="term" value="F:voltage-gated chloride channel activity"/>
    <property type="evidence" value="ECO:0007669"/>
    <property type="project" value="TreeGrafter"/>
</dbReference>
<feature type="compositionally biased region" description="Acidic residues" evidence="9">
    <location>
        <begin position="770"/>
        <end position="780"/>
    </location>
</feature>
<dbReference type="SUPFAM" id="SSF54631">
    <property type="entry name" value="CBS-domain pair"/>
    <property type="match status" value="1"/>
</dbReference>
<protein>
    <submittedName>
        <fullName evidence="12">CSON009514 protein</fullName>
    </submittedName>
</protein>
<dbReference type="GO" id="GO:0005886">
    <property type="term" value="C:plasma membrane"/>
    <property type="evidence" value="ECO:0007669"/>
    <property type="project" value="TreeGrafter"/>
</dbReference>
<evidence type="ECO:0000256" key="10">
    <source>
        <dbReference type="SAM" id="Phobius"/>
    </source>
</evidence>
<dbReference type="Gene3D" id="3.10.580.10">
    <property type="entry name" value="CBS-domain"/>
    <property type="match status" value="1"/>
</dbReference>
<organism evidence="12">
    <name type="scientific">Culicoides sonorensis</name>
    <name type="common">Biting midge</name>
    <dbReference type="NCBI Taxonomy" id="179676"/>
    <lineage>
        <taxon>Eukaryota</taxon>
        <taxon>Metazoa</taxon>
        <taxon>Ecdysozoa</taxon>
        <taxon>Arthropoda</taxon>
        <taxon>Hexapoda</taxon>
        <taxon>Insecta</taxon>
        <taxon>Pterygota</taxon>
        <taxon>Neoptera</taxon>
        <taxon>Endopterygota</taxon>
        <taxon>Diptera</taxon>
        <taxon>Nematocera</taxon>
        <taxon>Chironomoidea</taxon>
        <taxon>Ceratopogonidae</taxon>
        <taxon>Ceratopogoninae</taxon>
        <taxon>Culicoides</taxon>
        <taxon>Monoculicoides</taxon>
    </lineage>
</organism>
<dbReference type="InterPro" id="IPR001807">
    <property type="entry name" value="ClC"/>
</dbReference>
<feature type="transmembrane region" description="Helical" evidence="10">
    <location>
        <begin position="530"/>
        <end position="553"/>
    </location>
</feature>
<feature type="transmembrane region" description="Helical" evidence="10">
    <location>
        <begin position="108"/>
        <end position="127"/>
    </location>
</feature>
<feature type="transmembrane region" description="Helical" evidence="10">
    <location>
        <begin position="445"/>
        <end position="473"/>
    </location>
</feature>
<dbReference type="InterPro" id="IPR000644">
    <property type="entry name" value="CBS_dom"/>
</dbReference>
<feature type="region of interest" description="Disordered" evidence="9">
    <location>
        <begin position="1"/>
        <end position="22"/>
    </location>
</feature>
<evidence type="ECO:0000256" key="4">
    <source>
        <dbReference type="ARBA" id="ARBA00022737"/>
    </source>
</evidence>
<sequence length="789" mass="89426">MYARMEEVDSKPSKKHSKVEYHRPVRHRKRRKILEYNPSHTFGFYTKVKHHKDDPLLEIETIGPESHFAKPSSADNILNETVLRTISQSTVKYLKTVLRKPCAYLSDIWLLLTLVALLCACLSFSINEGIKESLRLRRYLLTISSHPAIQYCVWMMITIFPIWFATKFVQIVAPQSVGSGVPELKAIIRGVEVKDFLTIECLFAKIVGLLAVLGVGFPLGKEAAFIHIAAILAHLRSTKSSNKDAFTNELKQRDLLVSASAIGLASALVSPIGGFLFVIELNSIYFSIRHYWHGFYGSVFSVIIISFLYSWIYDIPNIMPYYSNKSRVEFSYDKEELLLYLVLGIICGLLGSLYVYIKKCFALFLKDNQVISTCIQKYCCPYSIFMAAVIATVTFPIGIGQYLAIEIDSHQQIEELFSNFTWTKENLTENEMKILQNWQVNGNSFISLCCFAAYTYFASIAASTMAIPGGLLIPVIKIGACFGRLFGEVVNLYCMPVLPGAFAIAGAAAFSGSVTHMVSMAIICFEITGHITHILPIMISVITSISIAFLLQLSLHDTMMLLKGLPYLPNLMTCGSKLQRIYVEDFMIKDVKYIWNNMTYHTLQKVLQKNPHIEQFPLVDPESMVLLGSVHRDELLNLIEGQIGREKRLSESDSWRRSVMKSPTSYGSFEKPNFSSTSRRYQRKIMSPDQKQRWRFQKLAERINYFNNNVIIDPAPFQLVEGTCLFQVHSLFVMVGIHLAYVTQVGELVGVVGLKELRGAIESARQNINDNEDENDESYEPNELRPHFV</sequence>
<feature type="region of interest" description="Disordered" evidence="9">
    <location>
        <begin position="766"/>
        <end position="789"/>
    </location>
</feature>
<accession>A0A336N008</accession>
<proteinExistence type="predicted"/>
<feature type="transmembrane region" description="Helical" evidence="10">
    <location>
        <begin position="255"/>
        <end position="279"/>
    </location>
</feature>
<dbReference type="PRINTS" id="PR00762">
    <property type="entry name" value="CLCHANNEL"/>
</dbReference>
<reference evidence="12" key="1">
    <citation type="submission" date="2018-07" db="EMBL/GenBank/DDBJ databases">
        <authorList>
            <person name="Quirk P.G."/>
            <person name="Krulwich T.A."/>
        </authorList>
    </citation>
    <scope>NUCLEOTIDE SEQUENCE</scope>
</reference>
<dbReference type="InterPro" id="IPR050970">
    <property type="entry name" value="Cl_channel_volt-gated"/>
</dbReference>
<evidence type="ECO:0000256" key="8">
    <source>
        <dbReference type="ARBA" id="ARBA00023214"/>
    </source>
</evidence>
<feature type="domain" description="CBS" evidence="11">
    <location>
        <begin position="583"/>
        <end position="640"/>
    </location>
</feature>
<keyword evidence="4" id="KW-0677">Repeat</keyword>
<keyword evidence="8" id="KW-0868">Chloride</keyword>
<comment type="subcellular location">
    <subcellularLocation>
        <location evidence="1">Membrane</location>
        <topology evidence="1">Multi-pass membrane protein</topology>
    </subcellularLocation>
</comment>
<dbReference type="Gene3D" id="1.10.3080.10">
    <property type="entry name" value="Clc chloride channel"/>
    <property type="match status" value="1"/>
</dbReference>
<evidence type="ECO:0000256" key="9">
    <source>
        <dbReference type="SAM" id="MobiDB-lite"/>
    </source>
</evidence>
<evidence type="ECO:0000256" key="6">
    <source>
        <dbReference type="ARBA" id="ARBA00023065"/>
    </source>
</evidence>
<feature type="transmembrane region" description="Helical" evidence="10">
    <location>
        <begin position="337"/>
        <end position="357"/>
    </location>
</feature>
<keyword evidence="3 10" id="KW-0812">Transmembrane</keyword>
<dbReference type="VEuPathDB" id="VectorBase:CSON009514"/>
<name>A0A336N008_CULSO</name>
<dbReference type="EMBL" id="UFQT01003791">
    <property type="protein sequence ID" value="SSX35281.1"/>
    <property type="molecule type" value="Genomic_DNA"/>
</dbReference>
<dbReference type="PANTHER" id="PTHR45720">
    <property type="entry name" value="CHLORIDE CHANNEL PROTEIN 2"/>
    <property type="match status" value="1"/>
</dbReference>
<evidence type="ECO:0000256" key="3">
    <source>
        <dbReference type="ARBA" id="ARBA00022692"/>
    </source>
</evidence>
<evidence type="ECO:0000256" key="7">
    <source>
        <dbReference type="ARBA" id="ARBA00023136"/>
    </source>
</evidence>
<feature type="transmembrane region" description="Helical" evidence="10">
    <location>
        <begin position="147"/>
        <end position="166"/>
    </location>
</feature>
<evidence type="ECO:0000256" key="5">
    <source>
        <dbReference type="ARBA" id="ARBA00022989"/>
    </source>
</evidence>
<dbReference type="OMA" id="HGFKMEN"/>